<accession>A0A6I4VN52</accession>
<evidence type="ECO:0000256" key="1">
    <source>
        <dbReference type="SAM" id="Phobius"/>
    </source>
</evidence>
<dbReference type="AlphaFoldDB" id="A0A6I4VN52"/>
<protein>
    <submittedName>
        <fullName evidence="2">DUF2238 domain-containing protein</fullName>
    </submittedName>
</protein>
<name>A0A6I4VN52_9BACL</name>
<feature type="transmembrane region" description="Helical" evidence="1">
    <location>
        <begin position="126"/>
        <end position="147"/>
    </location>
</feature>
<feature type="transmembrane region" description="Helical" evidence="1">
    <location>
        <begin position="58"/>
        <end position="77"/>
    </location>
</feature>
<dbReference type="InterPro" id="IPR014509">
    <property type="entry name" value="YjdF-like"/>
</dbReference>
<dbReference type="Proteomes" id="UP000430692">
    <property type="component" value="Unassembled WGS sequence"/>
</dbReference>
<keyword evidence="1" id="KW-0812">Transmembrane</keyword>
<reference evidence="2 3" key="1">
    <citation type="submission" date="2019-12" db="EMBL/GenBank/DDBJ databases">
        <title>Whole-genome analyses of novel actinobacteria.</title>
        <authorList>
            <person name="Sahin N."/>
            <person name="Saygin H."/>
        </authorList>
    </citation>
    <scope>NUCLEOTIDE SEQUENCE [LARGE SCALE GENOMIC DNA]</scope>
    <source>
        <strain evidence="2 3">KC615</strain>
    </source>
</reference>
<dbReference type="EMBL" id="WUUL01000001">
    <property type="protein sequence ID" value="MXQ52443.1"/>
    <property type="molecule type" value="Genomic_DNA"/>
</dbReference>
<feature type="transmembrane region" description="Helical" evidence="1">
    <location>
        <begin position="179"/>
        <end position="197"/>
    </location>
</feature>
<dbReference type="InterPro" id="IPR058534">
    <property type="entry name" value="YjdF"/>
</dbReference>
<feature type="transmembrane region" description="Helical" evidence="1">
    <location>
        <begin position="31"/>
        <end position="51"/>
    </location>
</feature>
<feature type="transmembrane region" description="Helical" evidence="1">
    <location>
        <begin position="7"/>
        <end position="25"/>
    </location>
</feature>
<keyword evidence="1" id="KW-1133">Transmembrane helix</keyword>
<dbReference type="Pfam" id="PF09997">
    <property type="entry name" value="DUF2238"/>
    <property type="match status" value="1"/>
</dbReference>
<keyword evidence="3" id="KW-1185">Reference proteome</keyword>
<comment type="caution">
    <text evidence="2">The sequence shown here is derived from an EMBL/GenBank/DDBJ whole genome shotgun (WGS) entry which is preliminary data.</text>
</comment>
<organism evidence="2 3">
    <name type="scientific">Shimazuella alba</name>
    <dbReference type="NCBI Taxonomy" id="2690964"/>
    <lineage>
        <taxon>Bacteria</taxon>
        <taxon>Bacillati</taxon>
        <taxon>Bacillota</taxon>
        <taxon>Bacilli</taxon>
        <taxon>Bacillales</taxon>
        <taxon>Thermoactinomycetaceae</taxon>
        <taxon>Shimazuella</taxon>
    </lineage>
</organism>
<dbReference type="RefSeq" id="WP_160799466.1">
    <property type="nucleotide sequence ID" value="NZ_WUUL01000001.1"/>
</dbReference>
<sequence length="209" mass="25015">MKRLRQWPLTLMIIGYTAIWIWAAWSPVDRFGWFLENLLIFLFLLVFIYIHRYFSFSYFSYFCIMFFLTLHTIGSHYSYQTPIDPWLKQWFELDRAYYDRVVHFSFGLLMVVPIKEWYQQFLNLPLKMYAFVSILTVFSAGALYELIEMWVTMIVAPEEGAKFIGIQGDQWDTQHDMELALYGSILMILFATIIKPIKHALYSHFKTEG</sequence>
<evidence type="ECO:0000313" key="2">
    <source>
        <dbReference type="EMBL" id="MXQ52443.1"/>
    </source>
</evidence>
<dbReference type="PIRSF" id="PIRSF020606">
    <property type="entry name" value="UCP020606"/>
    <property type="match status" value="1"/>
</dbReference>
<keyword evidence="1" id="KW-0472">Membrane</keyword>
<evidence type="ECO:0000313" key="3">
    <source>
        <dbReference type="Proteomes" id="UP000430692"/>
    </source>
</evidence>
<gene>
    <name evidence="2" type="ORF">GSM42_01475</name>
</gene>
<proteinExistence type="predicted"/>